<sequence length="191" mass="21799">MFVLPKELRLKIWALAYHDEASRLPRPTTVNTCQESRAEARYQALKAGDLIQASADDSSGPPDIYCRAKVDVLYITEKTTFSDDPWILHQHISRTDSHQNLFCLAVDLKLFDCWSFYRMFLNMVPRISHAVVVAKNITDCEMGGEIDFLNARFKDMNDGFLNFNEESPFPKEMEMATRKGSKLKLATGSPL</sequence>
<dbReference type="Proteomes" id="UP000481861">
    <property type="component" value="Unassembled WGS sequence"/>
</dbReference>
<proteinExistence type="predicted"/>
<gene>
    <name evidence="1" type="ORF">BDV95DRAFT_611183</name>
</gene>
<organism evidence="1 2">
    <name type="scientific">Massariosphaeria phaeospora</name>
    <dbReference type="NCBI Taxonomy" id="100035"/>
    <lineage>
        <taxon>Eukaryota</taxon>
        <taxon>Fungi</taxon>
        <taxon>Dikarya</taxon>
        <taxon>Ascomycota</taxon>
        <taxon>Pezizomycotina</taxon>
        <taxon>Dothideomycetes</taxon>
        <taxon>Pleosporomycetidae</taxon>
        <taxon>Pleosporales</taxon>
        <taxon>Pleosporales incertae sedis</taxon>
        <taxon>Massariosphaeria</taxon>
    </lineage>
</organism>
<dbReference type="OrthoDB" id="3513892at2759"/>
<comment type="caution">
    <text evidence="1">The sequence shown here is derived from an EMBL/GenBank/DDBJ whole genome shotgun (WGS) entry which is preliminary data.</text>
</comment>
<evidence type="ECO:0000313" key="2">
    <source>
        <dbReference type="Proteomes" id="UP000481861"/>
    </source>
</evidence>
<evidence type="ECO:0000313" key="1">
    <source>
        <dbReference type="EMBL" id="KAF2866890.1"/>
    </source>
</evidence>
<dbReference type="AlphaFoldDB" id="A0A7C8I758"/>
<reference evidence="1 2" key="1">
    <citation type="submission" date="2020-01" db="EMBL/GenBank/DDBJ databases">
        <authorList>
            <consortium name="DOE Joint Genome Institute"/>
            <person name="Haridas S."/>
            <person name="Albert R."/>
            <person name="Binder M."/>
            <person name="Bloem J."/>
            <person name="Labutti K."/>
            <person name="Salamov A."/>
            <person name="Andreopoulos B."/>
            <person name="Baker S.E."/>
            <person name="Barry K."/>
            <person name="Bills G."/>
            <person name="Bluhm B.H."/>
            <person name="Cannon C."/>
            <person name="Castanera R."/>
            <person name="Culley D.E."/>
            <person name="Daum C."/>
            <person name="Ezra D."/>
            <person name="Gonzalez J.B."/>
            <person name="Henrissat B."/>
            <person name="Kuo A."/>
            <person name="Liang C."/>
            <person name="Lipzen A."/>
            <person name="Lutzoni F."/>
            <person name="Magnuson J."/>
            <person name="Mondo S."/>
            <person name="Nolan M."/>
            <person name="Ohm R."/>
            <person name="Pangilinan J."/>
            <person name="Park H.-J.H."/>
            <person name="Ramirez L."/>
            <person name="Alfaro M."/>
            <person name="Sun H."/>
            <person name="Tritt A."/>
            <person name="Yoshinaga Y."/>
            <person name="Zwiers L.-H.L."/>
            <person name="Turgeon B.G."/>
            <person name="Goodwin S.B."/>
            <person name="Spatafora J.W."/>
            <person name="Crous P.W."/>
            <person name="Grigoriev I.V."/>
        </authorList>
    </citation>
    <scope>NUCLEOTIDE SEQUENCE [LARGE SCALE GENOMIC DNA]</scope>
    <source>
        <strain evidence="1 2">CBS 611.86</strain>
    </source>
</reference>
<accession>A0A7C8I758</accession>
<keyword evidence="2" id="KW-1185">Reference proteome</keyword>
<name>A0A7C8I758_9PLEO</name>
<protein>
    <submittedName>
        <fullName evidence="1">Uncharacterized protein</fullName>
    </submittedName>
</protein>
<dbReference type="EMBL" id="JAADJZ010000025">
    <property type="protein sequence ID" value="KAF2866890.1"/>
    <property type="molecule type" value="Genomic_DNA"/>
</dbReference>